<feature type="region of interest" description="Disordered" evidence="1">
    <location>
        <begin position="335"/>
        <end position="359"/>
    </location>
</feature>
<evidence type="ECO:0000313" key="4">
    <source>
        <dbReference type="EMBL" id="MBB2901323.1"/>
    </source>
</evidence>
<dbReference type="Pfam" id="PF05901">
    <property type="entry name" value="Excalibur"/>
    <property type="match status" value="1"/>
</dbReference>
<feature type="domain" description="Excalibur calcium-binding" evidence="3">
    <location>
        <begin position="323"/>
        <end position="359"/>
    </location>
</feature>
<evidence type="ECO:0000256" key="2">
    <source>
        <dbReference type="SAM" id="SignalP"/>
    </source>
</evidence>
<dbReference type="AlphaFoldDB" id="A0A7W4XWV8"/>
<reference evidence="4 5" key="2">
    <citation type="submission" date="2020-08" db="EMBL/GenBank/DDBJ databases">
        <authorList>
            <person name="Partida-Martinez L."/>
            <person name="Huntemann M."/>
            <person name="Clum A."/>
            <person name="Wang J."/>
            <person name="Palaniappan K."/>
            <person name="Ritter S."/>
            <person name="Chen I.-M."/>
            <person name="Stamatis D."/>
            <person name="Reddy T."/>
            <person name="O'Malley R."/>
            <person name="Daum C."/>
            <person name="Shapiro N."/>
            <person name="Ivanova N."/>
            <person name="Kyrpides N."/>
            <person name="Woyke T."/>
        </authorList>
    </citation>
    <scope>NUCLEOTIDE SEQUENCE [LARGE SCALE GENOMIC DNA]</scope>
    <source>
        <strain evidence="4 5">AS2.23</strain>
    </source>
</reference>
<dbReference type="SMART" id="SM00894">
    <property type="entry name" value="Excalibur"/>
    <property type="match status" value="1"/>
</dbReference>
<feature type="compositionally biased region" description="Basic and acidic residues" evidence="1">
    <location>
        <begin position="348"/>
        <end position="359"/>
    </location>
</feature>
<keyword evidence="2" id="KW-0732">Signal</keyword>
<dbReference type="InterPro" id="IPR013207">
    <property type="entry name" value="LGFP"/>
</dbReference>
<reference evidence="4 5" key="1">
    <citation type="submission" date="2020-08" db="EMBL/GenBank/DDBJ databases">
        <title>The Agave Microbiome: Exploring the role of microbial communities in plant adaptations to desert environments.</title>
        <authorList>
            <person name="Partida-Martinez L.P."/>
        </authorList>
    </citation>
    <scope>NUCLEOTIDE SEQUENCE [LARGE SCALE GENOMIC DNA]</scope>
    <source>
        <strain evidence="4 5">AS2.23</strain>
    </source>
</reference>
<dbReference type="Pfam" id="PF08310">
    <property type="entry name" value="LGFP"/>
    <property type="match status" value="5"/>
</dbReference>
<name>A0A7W4XWV8_KINRA</name>
<dbReference type="EMBL" id="JACHVY010000001">
    <property type="protein sequence ID" value="MBB2901323.1"/>
    <property type="molecule type" value="Genomic_DNA"/>
</dbReference>
<feature type="chain" id="PRO_5038906689" evidence="2">
    <location>
        <begin position="21"/>
        <end position="359"/>
    </location>
</feature>
<gene>
    <name evidence="4" type="ORF">FHR75_002111</name>
</gene>
<feature type="signal peptide" evidence="2">
    <location>
        <begin position="1"/>
        <end position="20"/>
    </location>
</feature>
<dbReference type="Proteomes" id="UP000533269">
    <property type="component" value="Unassembled WGS sequence"/>
</dbReference>
<evidence type="ECO:0000256" key="1">
    <source>
        <dbReference type="SAM" id="MobiDB-lite"/>
    </source>
</evidence>
<evidence type="ECO:0000259" key="3">
    <source>
        <dbReference type="SMART" id="SM00894"/>
    </source>
</evidence>
<feature type="compositionally biased region" description="Low complexity" evidence="1">
    <location>
        <begin position="335"/>
        <end position="344"/>
    </location>
</feature>
<comment type="caution">
    <text evidence="4">The sequence shown here is derived from an EMBL/GenBank/DDBJ whole genome shotgun (WGS) entry which is preliminary data.</text>
</comment>
<evidence type="ECO:0000313" key="5">
    <source>
        <dbReference type="Proteomes" id="UP000533269"/>
    </source>
</evidence>
<dbReference type="RefSeq" id="WP_183391280.1">
    <property type="nucleotide sequence ID" value="NZ_JACHVY010000001.1"/>
</dbReference>
<dbReference type="InterPro" id="IPR008613">
    <property type="entry name" value="Excalibur_Ca-bd_domain"/>
</dbReference>
<organism evidence="4 5">
    <name type="scientific">Kineococcus radiotolerans</name>
    <dbReference type="NCBI Taxonomy" id="131568"/>
    <lineage>
        <taxon>Bacteria</taxon>
        <taxon>Bacillati</taxon>
        <taxon>Actinomycetota</taxon>
        <taxon>Actinomycetes</taxon>
        <taxon>Kineosporiales</taxon>
        <taxon>Kineosporiaceae</taxon>
        <taxon>Kineococcus</taxon>
    </lineage>
</organism>
<sequence>MRGAVKAMTALLVLSGTLVAGVGTASADTCLTGAVDARYAQLGGTFGRLGAVTGCEQPTADGRFATFQRGAVYWSPASGAWDVSGSFRDLWAATGWENGFLHYPVSGEVGTRAGGVFQNYQGGTLYWSPASAAHSVSGEFLRLYGSLGHENGFLGYPTSQEVPIRDGGVFQLFQGGVAYWSPASGAHTVSGSFRDLYARLGHENGCLRYPTSQELPARDGGVYQRFQGGVAYWSPITGAHALCGAILDAYASTGYENGSLGYPVTDEHDVPGGRRVDFQRGYVEWSAATGARVNQPVAAVVPVPAPPTTTPPPPPPPAPSGVYYRNCDEARAAGAAPIRAGQPGYRPALDRDGDGIACE</sequence>
<accession>A0A7W4XWV8</accession>
<protein>
    <submittedName>
        <fullName evidence="4">Uncharacterized protein with LGFP repeats</fullName>
    </submittedName>
</protein>
<proteinExistence type="predicted"/>